<keyword evidence="3" id="KW-0804">Transcription</keyword>
<proteinExistence type="predicted"/>
<dbReference type="RefSeq" id="WP_191628745.1">
    <property type="nucleotide sequence ID" value="NZ_CABPRZ010000001.1"/>
</dbReference>
<gene>
    <name evidence="5" type="ORF">PTE30175_00310</name>
</gene>
<dbReference type="AlphaFoldDB" id="A0A5E4RPF0"/>
<evidence type="ECO:0000256" key="3">
    <source>
        <dbReference type="ARBA" id="ARBA00023163"/>
    </source>
</evidence>
<dbReference type="InterPro" id="IPR035418">
    <property type="entry name" value="AraC-bd_2"/>
</dbReference>
<dbReference type="PANTHER" id="PTHR46796">
    <property type="entry name" value="HTH-TYPE TRANSCRIPTIONAL ACTIVATOR RHAS-RELATED"/>
    <property type="match status" value="1"/>
</dbReference>
<name>A0A5E4RPF0_9BURK</name>
<keyword evidence="1" id="KW-0805">Transcription regulation</keyword>
<evidence type="ECO:0000256" key="1">
    <source>
        <dbReference type="ARBA" id="ARBA00023015"/>
    </source>
</evidence>
<dbReference type="InterPro" id="IPR018060">
    <property type="entry name" value="HTH_AraC"/>
</dbReference>
<dbReference type="Pfam" id="PF14525">
    <property type="entry name" value="AraC_binding_2"/>
    <property type="match status" value="1"/>
</dbReference>
<evidence type="ECO:0000259" key="4">
    <source>
        <dbReference type="PROSITE" id="PS01124"/>
    </source>
</evidence>
<reference evidence="5 6" key="1">
    <citation type="submission" date="2019-08" db="EMBL/GenBank/DDBJ databases">
        <authorList>
            <person name="Peeters C."/>
        </authorList>
    </citation>
    <scope>NUCLEOTIDE SEQUENCE [LARGE SCALE GENOMIC DNA]</scope>
    <source>
        <strain evidence="5 6">LMG 30175</strain>
    </source>
</reference>
<sequence length="316" mass="35142">MEQNGHFGTHQFSDADEHARSLVNFEQRYFQIEAGKFKSTMTQCDLDGLRLVRERTSHRVSQQGRSPADVYTIGLPVSAPSPATFQGRPLEAATLLQLRGGQEFSLHTPADTELVAIVLPEHEFGELMEYLGGAGSVAWLRAPTMQAGSATAHRACSAIRACFAHAEQNQDLLTVPAVRKALRDQIIEHLLCVLTEGETPGQPDVTRLAYSRIVKTCQEFVLANSEQPLTVTDLCQALRVSRRTLQTSFTEVTGASPAFYLRYMRLSAVRSLLRSTGATLTIRDAAAYWGFIHMGNFARDYFRMFAELPSQTCRRN</sequence>
<dbReference type="GO" id="GO:0003700">
    <property type="term" value="F:DNA-binding transcription factor activity"/>
    <property type="evidence" value="ECO:0007669"/>
    <property type="project" value="InterPro"/>
</dbReference>
<dbReference type="Gene3D" id="1.10.10.60">
    <property type="entry name" value="Homeodomain-like"/>
    <property type="match status" value="1"/>
</dbReference>
<accession>A0A5E4RPF0</accession>
<keyword evidence="6" id="KW-1185">Reference proteome</keyword>
<evidence type="ECO:0000313" key="6">
    <source>
        <dbReference type="Proteomes" id="UP000414233"/>
    </source>
</evidence>
<dbReference type="SMART" id="SM00342">
    <property type="entry name" value="HTH_ARAC"/>
    <property type="match status" value="1"/>
</dbReference>
<evidence type="ECO:0000256" key="2">
    <source>
        <dbReference type="ARBA" id="ARBA00023125"/>
    </source>
</evidence>
<dbReference type="PANTHER" id="PTHR46796:SF12">
    <property type="entry name" value="HTH-TYPE DNA-BINDING TRANSCRIPTIONAL ACTIVATOR EUTR"/>
    <property type="match status" value="1"/>
</dbReference>
<dbReference type="SUPFAM" id="SSF46689">
    <property type="entry name" value="Homeodomain-like"/>
    <property type="match status" value="1"/>
</dbReference>
<dbReference type="GO" id="GO:0043565">
    <property type="term" value="F:sequence-specific DNA binding"/>
    <property type="evidence" value="ECO:0007669"/>
    <property type="project" value="InterPro"/>
</dbReference>
<dbReference type="Proteomes" id="UP000414233">
    <property type="component" value="Unassembled WGS sequence"/>
</dbReference>
<dbReference type="InterPro" id="IPR009057">
    <property type="entry name" value="Homeodomain-like_sf"/>
</dbReference>
<organism evidence="5 6">
    <name type="scientific">Pandoraea terrae</name>
    <dbReference type="NCBI Taxonomy" id="1537710"/>
    <lineage>
        <taxon>Bacteria</taxon>
        <taxon>Pseudomonadati</taxon>
        <taxon>Pseudomonadota</taxon>
        <taxon>Betaproteobacteria</taxon>
        <taxon>Burkholderiales</taxon>
        <taxon>Burkholderiaceae</taxon>
        <taxon>Pandoraea</taxon>
    </lineage>
</organism>
<protein>
    <submittedName>
        <fullName evidence="5">AraC family transcriptional regulator</fullName>
    </submittedName>
</protein>
<evidence type="ECO:0000313" key="5">
    <source>
        <dbReference type="EMBL" id="VVD65266.1"/>
    </source>
</evidence>
<dbReference type="EMBL" id="CABPRZ010000001">
    <property type="protein sequence ID" value="VVD65266.1"/>
    <property type="molecule type" value="Genomic_DNA"/>
</dbReference>
<keyword evidence="2" id="KW-0238">DNA-binding</keyword>
<dbReference type="PROSITE" id="PS01124">
    <property type="entry name" value="HTH_ARAC_FAMILY_2"/>
    <property type="match status" value="1"/>
</dbReference>
<dbReference type="Pfam" id="PF12833">
    <property type="entry name" value="HTH_18"/>
    <property type="match status" value="1"/>
</dbReference>
<feature type="domain" description="HTH araC/xylS-type" evidence="4">
    <location>
        <begin position="215"/>
        <end position="315"/>
    </location>
</feature>
<dbReference type="InterPro" id="IPR050204">
    <property type="entry name" value="AraC_XylS_family_regulators"/>
</dbReference>